<gene>
    <name evidence="11" type="ORF">HIM_06120</name>
</gene>
<feature type="compositionally biased region" description="Acidic residues" evidence="9">
    <location>
        <begin position="177"/>
        <end position="196"/>
    </location>
</feature>
<keyword evidence="7" id="KW-0472">Membrane</keyword>
<evidence type="ECO:0000256" key="8">
    <source>
        <dbReference type="ARBA" id="ARBA00031344"/>
    </source>
</evidence>
<keyword evidence="4" id="KW-0813">Transport</keyword>
<proteinExistence type="inferred from homology"/>
<dbReference type="GO" id="GO:0000139">
    <property type="term" value="C:Golgi membrane"/>
    <property type="evidence" value="ECO:0007669"/>
    <property type="project" value="UniProtKB-SubCell"/>
</dbReference>
<accession>A0A0F8A512</accession>
<reference evidence="11 12" key="1">
    <citation type="journal article" date="2014" name="Genome Biol. Evol.">
        <title>Comparative genomics and transcriptomics analyses reveal divergent lifestyle features of nematode endoparasitic fungus Hirsutella minnesotensis.</title>
        <authorList>
            <person name="Lai Y."/>
            <person name="Liu K."/>
            <person name="Zhang X."/>
            <person name="Zhang X."/>
            <person name="Li K."/>
            <person name="Wang N."/>
            <person name="Shu C."/>
            <person name="Wu Y."/>
            <person name="Wang C."/>
            <person name="Bushley K.E."/>
            <person name="Xiang M."/>
            <person name="Liu X."/>
        </authorList>
    </citation>
    <scope>NUCLEOTIDE SEQUENCE [LARGE SCALE GENOMIC DNA]</scope>
    <source>
        <strain evidence="11 12">3608</strain>
    </source>
</reference>
<name>A0A0F8A512_9HYPO</name>
<dbReference type="GO" id="GO:0007030">
    <property type="term" value="P:Golgi organization"/>
    <property type="evidence" value="ECO:0007669"/>
    <property type="project" value="InterPro"/>
</dbReference>
<evidence type="ECO:0000259" key="10">
    <source>
        <dbReference type="Pfam" id="PF06148"/>
    </source>
</evidence>
<keyword evidence="5" id="KW-0653">Protein transport</keyword>
<evidence type="ECO:0000256" key="1">
    <source>
        <dbReference type="ARBA" id="ARBA00004395"/>
    </source>
</evidence>
<comment type="subcellular location">
    <subcellularLocation>
        <location evidence="1">Golgi apparatus membrane</location>
        <topology evidence="1">Peripheral membrane protein</topology>
    </subcellularLocation>
</comment>
<comment type="similarity">
    <text evidence="2">Belongs to the COG2 family.</text>
</comment>
<dbReference type="PANTHER" id="PTHR12961">
    <property type="entry name" value="CONSERVED OLIGOMERIC GOLGI COMPLEX COMPONENT 2"/>
    <property type="match status" value="1"/>
</dbReference>
<dbReference type="OrthoDB" id="332281at2759"/>
<evidence type="ECO:0000256" key="2">
    <source>
        <dbReference type="ARBA" id="ARBA00007603"/>
    </source>
</evidence>
<evidence type="ECO:0000256" key="3">
    <source>
        <dbReference type="ARBA" id="ARBA00020977"/>
    </source>
</evidence>
<evidence type="ECO:0000256" key="6">
    <source>
        <dbReference type="ARBA" id="ARBA00023034"/>
    </source>
</evidence>
<organism evidence="11 12">
    <name type="scientific">Hirsutella minnesotensis 3608</name>
    <dbReference type="NCBI Taxonomy" id="1043627"/>
    <lineage>
        <taxon>Eukaryota</taxon>
        <taxon>Fungi</taxon>
        <taxon>Dikarya</taxon>
        <taxon>Ascomycota</taxon>
        <taxon>Pezizomycotina</taxon>
        <taxon>Sordariomycetes</taxon>
        <taxon>Hypocreomycetidae</taxon>
        <taxon>Hypocreales</taxon>
        <taxon>Ophiocordycipitaceae</taxon>
        <taxon>Hirsutella</taxon>
    </lineage>
</organism>
<dbReference type="GO" id="GO:0006891">
    <property type="term" value="P:intra-Golgi vesicle-mediated transport"/>
    <property type="evidence" value="ECO:0007669"/>
    <property type="project" value="TreeGrafter"/>
</dbReference>
<dbReference type="Pfam" id="PF06148">
    <property type="entry name" value="COG2_N"/>
    <property type="match status" value="1"/>
</dbReference>
<evidence type="ECO:0000256" key="5">
    <source>
        <dbReference type="ARBA" id="ARBA00022927"/>
    </source>
</evidence>
<dbReference type="GO" id="GO:0015031">
    <property type="term" value="P:protein transport"/>
    <property type="evidence" value="ECO:0007669"/>
    <property type="project" value="UniProtKB-KW"/>
</dbReference>
<dbReference type="PANTHER" id="PTHR12961:SF0">
    <property type="entry name" value="CONSERVED OLIGOMERIC GOLGI COMPLEX SUBUNIT 2"/>
    <property type="match status" value="1"/>
</dbReference>
<protein>
    <recommendedName>
        <fullName evidence="3">Conserved oligomeric Golgi complex subunit 2</fullName>
    </recommendedName>
    <alternativeName>
        <fullName evidence="8">Component of oligomeric Golgi complex 2</fullName>
    </alternativeName>
</protein>
<feature type="domain" description="Conserved oligomeric Golgi complex subunit 2 N-terminal" evidence="10">
    <location>
        <begin position="39"/>
        <end position="109"/>
    </location>
</feature>
<evidence type="ECO:0000256" key="9">
    <source>
        <dbReference type="SAM" id="MobiDB-lite"/>
    </source>
</evidence>
<dbReference type="Proteomes" id="UP000054481">
    <property type="component" value="Unassembled WGS sequence"/>
</dbReference>
<feature type="region of interest" description="Disordered" evidence="9">
    <location>
        <begin position="1"/>
        <end position="35"/>
    </location>
</feature>
<keyword evidence="6" id="KW-0333">Golgi apparatus</keyword>
<dbReference type="EMBL" id="KQ030525">
    <property type="protein sequence ID" value="KJZ74524.1"/>
    <property type="molecule type" value="Genomic_DNA"/>
</dbReference>
<evidence type="ECO:0000256" key="4">
    <source>
        <dbReference type="ARBA" id="ARBA00022448"/>
    </source>
</evidence>
<evidence type="ECO:0000313" key="11">
    <source>
        <dbReference type="EMBL" id="KJZ74524.1"/>
    </source>
</evidence>
<feature type="region of interest" description="Disordered" evidence="9">
    <location>
        <begin position="172"/>
        <end position="205"/>
    </location>
</feature>
<evidence type="ECO:0000256" key="7">
    <source>
        <dbReference type="ARBA" id="ARBA00023136"/>
    </source>
</evidence>
<dbReference type="InterPro" id="IPR024602">
    <property type="entry name" value="COG_su2_N"/>
</dbReference>
<dbReference type="GO" id="GO:0017119">
    <property type="term" value="C:Golgi transport complex"/>
    <property type="evidence" value="ECO:0007669"/>
    <property type="project" value="TreeGrafter"/>
</dbReference>
<keyword evidence="12" id="KW-1185">Reference proteome</keyword>
<sequence>MADFTRRPSAVPSGYNIPSSDSSEAGDDAPLPFPEALPRTDFLAPDFQPAAYLSALPHRHQTLEDLRSDLRDRSTAISAELLELVNSNYTAFLSLGSELRGGNDKVQDVKVALLGFRRAVEEIKAKVTARREETQSLNNQLRDVRSSISTGREMLELSDRLSVLEERLAIHGPNDSGEQDWDSDESDDDVDEDPDEHVEGLHGSSPARLLTSAGECRNIAIMADNLDQQHPYVVKCQARLAKCRKTLLLDLSNALKEARHAGERGQSRVLRYLKIYDILEVRQDAIKLLRKG</sequence>
<dbReference type="InterPro" id="IPR009316">
    <property type="entry name" value="COG2"/>
</dbReference>
<evidence type="ECO:0000313" key="12">
    <source>
        <dbReference type="Proteomes" id="UP000054481"/>
    </source>
</evidence>
<dbReference type="AlphaFoldDB" id="A0A0F8A512"/>